<dbReference type="AlphaFoldDB" id="A0A9D1X8W3"/>
<organism evidence="2 3">
    <name type="scientific">Candidatus Parabacteroides intestinipullorum</name>
    <dbReference type="NCBI Taxonomy" id="2838723"/>
    <lineage>
        <taxon>Bacteria</taxon>
        <taxon>Pseudomonadati</taxon>
        <taxon>Bacteroidota</taxon>
        <taxon>Bacteroidia</taxon>
        <taxon>Bacteroidales</taxon>
        <taxon>Tannerellaceae</taxon>
        <taxon>Parabacteroides</taxon>
    </lineage>
</organism>
<sequence>MGKFGIYNIDLKELVPGVHDFEFLLDNKFFADIDGTEVQKGKIKASVSVKSGAMMFELSFHLEGVAIVPCDRCLDDMEVPIDTHNRLVVKFGKEYSEEGDDIVIVPEEEGEINIAWFLYEFVALAIPMKHVHAPGKCNKTMAAKLRQHSSRRVDEEDDLDDEMSESDTQFEDDKNYTDPRWDALKGLIENDNN</sequence>
<feature type="region of interest" description="Disordered" evidence="1">
    <location>
        <begin position="143"/>
        <end position="178"/>
    </location>
</feature>
<dbReference type="EMBL" id="DXEL01000047">
    <property type="protein sequence ID" value="HIX74677.1"/>
    <property type="molecule type" value="Genomic_DNA"/>
</dbReference>
<comment type="caution">
    <text evidence="2">The sequence shown here is derived from an EMBL/GenBank/DDBJ whole genome shotgun (WGS) entry which is preliminary data.</text>
</comment>
<dbReference type="Pfam" id="PF02620">
    <property type="entry name" value="YceD"/>
    <property type="match status" value="1"/>
</dbReference>
<accession>A0A9D1X8W3</accession>
<dbReference type="InterPro" id="IPR003772">
    <property type="entry name" value="YceD"/>
</dbReference>
<protein>
    <submittedName>
        <fullName evidence="2">DUF177 domain-containing protein</fullName>
    </submittedName>
</protein>
<evidence type="ECO:0000313" key="2">
    <source>
        <dbReference type="EMBL" id="HIX74677.1"/>
    </source>
</evidence>
<reference evidence="2" key="1">
    <citation type="journal article" date="2021" name="PeerJ">
        <title>Extensive microbial diversity within the chicken gut microbiome revealed by metagenomics and culture.</title>
        <authorList>
            <person name="Gilroy R."/>
            <person name="Ravi A."/>
            <person name="Getino M."/>
            <person name="Pursley I."/>
            <person name="Horton D.L."/>
            <person name="Alikhan N.F."/>
            <person name="Baker D."/>
            <person name="Gharbi K."/>
            <person name="Hall N."/>
            <person name="Watson M."/>
            <person name="Adriaenssens E.M."/>
            <person name="Foster-Nyarko E."/>
            <person name="Jarju S."/>
            <person name="Secka A."/>
            <person name="Antonio M."/>
            <person name="Oren A."/>
            <person name="Chaudhuri R.R."/>
            <person name="La Ragione R."/>
            <person name="Hildebrand F."/>
            <person name="Pallen M.J."/>
        </authorList>
    </citation>
    <scope>NUCLEOTIDE SEQUENCE</scope>
    <source>
        <strain evidence="2">ChiGjej6B6-14162</strain>
    </source>
</reference>
<proteinExistence type="predicted"/>
<evidence type="ECO:0000313" key="3">
    <source>
        <dbReference type="Proteomes" id="UP000886740"/>
    </source>
</evidence>
<name>A0A9D1X8W3_9BACT</name>
<feature type="compositionally biased region" description="Acidic residues" evidence="1">
    <location>
        <begin position="155"/>
        <end position="170"/>
    </location>
</feature>
<dbReference type="Proteomes" id="UP000886740">
    <property type="component" value="Unassembled WGS sequence"/>
</dbReference>
<evidence type="ECO:0000256" key="1">
    <source>
        <dbReference type="SAM" id="MobiDB-lite"/>
    </source>
</evidence>
<reference evidence="2" key="2">
    <citation type="submission" date="2021-04" db="EMBL/GenBank/DDBJ databases">
        <authorList>
            <person name="Gilroy R."/>
        </authorList>
    </citation>
    <scope>NUCLEOTIDE SEQUENCE</scope>
    <source>
        <strain evidence="2">ChiGjej6B6-14162</strain>
    </source>
</reference>
<gene>
    <name evidence="2" type="ORF">H9977_06570</name>
</gene>